<feature type="non-terminal residue" evidence="1">
    <location>
        <position position="368"/>
    </location>
</feature>
<sequence length="368" mass="42577">MDKKANENLFETKTALYGSEVAVQMMDTKLGSFRLEIPSAVSCHSTTISTEHDSEIEKISNEMLSTHDEDVNNPEIDSIVVDKISDLILSNLNLEEIWDKVMERLKQENLRVQSIESQIVDLSNWKKVDWSRILKTPDYAQLFNRSKKKLCKDSIDKEVQDLLHDGCGQIRSLNDLKLWKSKFSVLKSEDSQLAVGVIEFLEINILVMQHRERDYIVKILSPIIGFIFEEFDIGTFELNWVEKDSRSVTHGKRKFVHEEYMELEPPSKKMDLIISLRSYKVELLVLEAGNTEGPMDDTKFRQDHSKIKIVMKDCLDSFRYKLHLKKSELEEVFVMSIQITDGDVDVANNLSEMEDLLPGFLRNLLALR</sequence>
<evidence type="ECO:0000313" key="1">
    <source>
        <dbReference type="EMBL" id="CAG8592120.1"/>
    </source>
</evidence>
<keyword evidence="2" id="KW-1185">Reference proteome</keyword>
<accession>A0ACA9MH19</accession>
<protein>
    <submittedName>
        <fullName evidence="1">14371_t:CDS:1</fullName>
    </submittedName>
</protein>
<comment type="caution">
    <text evidence="1">The sequence shown here is derived from an EMBL/GenBank/DDBJ whole genome shotgun (WGS) entry which is preliminary data.</text>
</comment>
<dbReference type="EMBL" id="CAJVPT010012964">
    <property type="protein sequence ID" value="CAG8592120.1"/>
    <property type="molecule type" value="Genomic_DNA"/>
</dbReference>
<dbReference type="Proteomes" id="UP000789525">
    <property type="component" value="Unassembled WGS sequence"/>
</dbReference>
<proteinExistence type="predicted"/>
<gene>
    <name evidence="1" type="ORF">ACOLOM_LOCUS6364</name>
</gene>
<evidence type="ECO:0000313" key="2">
    <source>
        <dbReference type="Proteomes" id="UP000789525"/>
    </source>
</evidence>
<organism evidence="1 2">
    <name type="scientific">Acaulospora colombiana</name>
    <dbReference type="NCBI Taxonomy" id="27376"/>
    <lineage>
        <taxon>Eukaryota</taxon>
        <taxon>Fungi</taxon>
        <taxon>Fungi incertae sedis</taxon>
        <taxon>Mucoromycota</taxon>
        <taxon>Glomeromycotina</taxon>
        <taxon>Glomeromycetes</taxon>
        <taxon>Diversisporales</taxon>
        <taxon>Acaulosporaceae</taxon>
        <taxon>Acaulospora</taxon>
    </lineage>
</organism>
<reference evidence="1" key="1">
    <citation type="submission" date="2021-06" db="EMBL/GenBank/DDBJ databases">
        <authorList>
            <person name="Kallberg Y."/>
            <person name="Tangrot J."/>
            <person name="Rosling A."/>
        </authorList>
    </citation>
    <scope>NUCLEOTIDE SEQUENCE</scope>
    <source>
        <strain evidence="1">CL356</strain>
    </source>
</reference>
<name>A0ACA9MH19_9GLOM</name>